<evidence type="ECO:0000313" key="4">
    <source>
        <dbReference type="Proteomes" id="UP001206067"/>
    </source>
</evidence>
<dbReference type="SUPFAM" id="SSF51445">
    <property type="entry name" value="(Trans)glycosidases"/>
    <property type="match status" value="1"/>
</dbReference>
<dbReference type="RefSeq" id="WP_257594385.1">
    <property type="nucleotide sequence ID" value="NZ_JANKHH010000001.1"/>
</dbReference>
<evidence type="ECO:0000313" key="3">
    <source>
        <dbReference type="EMBL" id="MCR2832624.1"/>
    </source>
</evidence>
<dbReference type="Proteomes" id="UP001206067">
    <property type="component" value="Unassembled WGS sequence"/>
</dbReference>
<keyword evidence="4" id="KW-1185">Reference proteome</keyword>
<dbReference type="InterPro" id="IPR017853">
    <property type="entry name" value="GH"/>
</dbReference>
<reference evidence="3 4" key="1">
    <citation type="submission" date="2022-08" db="EMBL/GenBank/DDBJ databases">
        <title>Polyphasic taxonomy analysis of Qipengyuania sp.RS5-5.</title>
        <authorList>
            <person name="Xamxidin M."/>
            <person name="Wu M."/>
        </authorList>
    </citation>
    <scope>NUCLEOTIDE SEQUENCE [LARGE SCALE GENOMIC DNA]</scope>
    <source>
        <strain evidence="3 4">RS5-5</strain>
    </source>
</reference>
<name>A0ABT1XLT7_9SPHN</name>
<evidence type="ECO:0000256" key="2">
    <source>
        <dbReference type="SAM" id="Phobius"/>
    </source>
</evidence>
<dbReference type="GO" id="GO:0016787">
    <property type="term" value="F:hydrolase activity"/>
    <property type="evidence" value="ECO:0007669"/>
    <property type="project" value="UniProtKB-KW"/>
</dbReference>
<comment type="caution">
    <text evidence="3">The sequence shown here is derived from an EMBL/GenBank/DDBJ whole genome shotgun (WGS) entry which is preliminary data.</text>
</comment>
<sequence>MGRRSNPKRRIVMRVLAAFLLVALVGGAWLWWTLQHWTPPETEHPDQGAYVGEADGAVKFRTLGALGASFVYLAASEGDEGKDARFTANYAAAREAGLQVGAVHRFDPCAMADGQSANFVTIVPRGKELLPPAIELDVTAKDCPERVSDAAVESELMTLINQIETHSGKPVILKISPGFEDTYAMASRIERNLWLTRTRLAPTYGGRPWLMWTANDALLSEASDEPIDWVVVQP</sequence>
<keyword evidence="2" id="KW-0472">Membrane</keyword>
<dbReference type="CDD" id="cd00599">
    <property type="entry name" value="GH25_muramidase"/>
    <property type="match status" value="1"/>
</dbReference>
<protein>
    <submittedName>
        <fullName evidence="3">Glycoside hydrolase family 25 protein</fullName>
    </submittedName>
</protein>
<keyword evidence="2" id="KW-0812">Transmembrane</keyword>
<accession>A0ABT1XLT7</accession>
<proteinExistence type="inferred from homology"/>
<gene>
    <name evidence="3" type="ORF">NSO95_01580</name>
</gene>
<dbReference type="PROSITE" id="PS51904">
    <property type="entry name" value="GLYCOSYL_HYDROL_F25_2"/>
    <property type="match status" value="1"/>
</dbReference>
<evidence type="ECO:0000256" key="1">
    <source>
        <dbReference type="ARBA" id="ARBA00010646"/>
    </source>
</evidence>
<dbReference type="Pfam" id="PF01183">
    <property type="entry name" value="Glyco_hydro_25"/>
    <property type="match status" value="1"/>
</dbReference>
<keyword evidence="2" id="KW-1133">Transmembrane helix</keyword>
<dbReference type="InterPro" id="IPR002053">
    <property type="entry name" value="Glyco_hydro_25"/>
</dbReference>
<dbReference type="EMBL" id="JANKHH010000001">
    <property type="protein sequence ID" value="MCR2832624.1"/>
    <property type="molecule type" value="Genomic_DNA"/>
</dbReference>
<dbReference type="Gene3D" id="3.20.20.80">
    <property type="entry name" value="Glycosidases"/>
    <property type="match status" value="1"/>
</dbReference>
<organism evidence="3 4">
    <name type="scientific">Parerythrobacter lacustris</name>
    <dbReference type="NCBI Taxonomy" id="2969984"/>
    <lineage>
        <taxon>Bacteria</taxon>
        <taxon>Pseudomonadati</taxon>
        <taxon>Pseudomonadota</taxon>
        <taxon>Alphaproteobacteria</taxon>
        <taxon>Sphingomonadales</taxon>
        <taxon>Erythrobacteraceae</taxon>
        <taxon>Parerythrobacter</taxon>
    </lineage>
</organism>
<comment type="similarity">
    <text evidence="1">Belongs to the glycosyl hydrolase 25 family.</text>
</comment>
<feature type="transmembrane region" description="Helical" evidence="2">
    <location>
        <begin position="12"/>
        <end position="32"/>
    </location>
</feature>
<keyword evidence="3" id="KW-0378">Hydrolase</keyword>